<dbReference type="AlphaFoldDB" id="A0A7W7Q9W0"/>
<gene>
    <name evidence="2" type="ORF">FHR82_005983</name>
</gene>
<dbReference type="PANTHER" id="PTHR46928">
    <property type="entry name" value="MESENCHYME-SPECIFIC CELL SURFACE GLYCOPROTEIN"/>
    <property type="match status" value="1"/>
</dbReference>
<feature type="domain" description="Choice-of-anchor I" evidence="1">
    <location>
        <begin position="2"/>
        <end position="71"/>
    </location>
</feature>
<keyword evidence="3" id="KW-1185">Reference proteome</keyword>
<sequence length="75" mass="8120">MYDVTDPRHPFFVTYENNRDFAESVEDGGDLAKAGDLGPEGLTFIPAEDSPTRTPLVAVANEVSGTTTLFRVTIS</sequence>
<evidence type="ECO:0000313" key="2">
    <source>
        <dbReference type="EMBL" id="MBB4909725.1"/>
    </source>
</evidence>
<evidence type="ECO:0000259" key="1">
    <source>
        <dbReference type="Pfam" id="PF22494"/>
    </source>
</evidence>
<dbReference type="EMBL" id="JACHJQ010000006">
    <property type="protein sequence ID" value="MBB4909725.1"/>
    <property type="molecule type" value="Genomic_DNA"/>
</dbReference>
<name>A0A7W7Q9W0_9PSEU</name>
<evidence type="ECO:0000313" key="3">
    <source>
        <dbReference type="Proteomes" id="UP000520767"/>
    </source>
</evidence>
<proteinExistence type="predicted"/>
<organism evidence="2 3">
    <name type="scientific">Actinophytocola algeriensis</name>
    <dbReference type="NCBI Taxonomy" id="1768010"/>
    <lineage>
        <taxon>Bacteria</taxon>
        <taxon>Bacillati</taxon>
        <taxon>Actinomycetota</taxon>
        <taxon>Actinomycetes</taxon>
        <taxon>Pseudonocardiales</taxon>
        <taxon>Pseudonocardiaceae</taxon>
    </lineage>
</organism>
<protein>
    <recommendedName>
        <fullName evidence="1">Choice-of-anchor I domain-containing protein</fullName>
    </recommendedName>
</protein>
<dbReference type="RefSeq" id="WP_184813793.1">
    <property type="nucleotide sequence ID" value="NZ_JACHJQ010000006.1"/>
</dbReference>
<comment type="caution">
    <text evidence="2">The sequence shown here is derived from an EMBL/GenBank/DDBJ whole genome shotgun (WGS) entry which is preliminary data.</text>
</comment>
<dbReference type="Pfam" id="PF22494">
    <property type="entry name" value="choice_anch_I"/>
    <property type="match status" value="1"/>
</dbReference>
<reference evidence="2 3" key="1">
    <citation type="submission" date="2020-08" db="EMBL/GenBank/DDBJ databases">
        <title>Genomic Encyclopedia of Type Strains, Phase III (KMG-III): the genomes of soil and plant-associated and newly described type strains.</title>
        <authorList>
            <person name="Whitman W."/>
        </authorList>
    </citation>
    <scope>NUCLEOTIDE SEQUENCE [LARGE SCALE GENOMIC DNA]</scope>
    <source>
        <strain evidence="2 3">CECT 8960</strain>
    </source>
</reference>
<dbReference type="InterPro" id="IPR055188">
    <property type="entry name" value="Choice_anch_I"/>
</dbReference>
<dbReference type="Proteomes" id="UP000520767">
    <property type="component" value="Unassembled WGS sequence"/>
</dbReference>
<dbReference type="InterPro" id="IPR052956">
    <property type="entry name" value="Mesenchyme-surface_protein"/>
</dbReference>
<dbReference type="PANTHER" id="PTHR46928:SF1">
    <property type="entry name" value="MESENCHYME-SPECIFIC CELL SURFACE GLYCOPROTEIN"/>
    <property type="match status" value="1"/>
</dbReference>
<accession>A0A7W7Q9W0</accession>